<evidence type="ECO:0000313" key="1">
    <source>
        <dbReference type="EMBL" id="CAF4900904.1"/>
    </source>
</evidence>
<dbReference type="AlphaFoldDB" id="A0A821YZ16"/>
<accession>A0A821YZ16</accession>
<evidence type="ECO:0000313" key="3">
    <source>
        <dbReference type="EMBL" id="CAF5117796.1"/>
    </source>
</evidence>
<evidence type="ECO:0000313" key="2">
    <source>
        <dbReference type="EMBL" id="CAF4972919.1"/>
    </source>
</evidence>
<dbReference type="EMBL" id="CAJOBP010099863">
    <property type="protein sequence ID" value="CAF4972919.1"/>
    <property type="molecule type" value="Genomic_DNA"/>
</dbReference>
<evidence type="ECO:0000313" key="4">
    <source>
        <dbReference type="Proteomes" id="UP000663873"/>
    </source>
</evidence>
<reference evidence="2" key="1">
    <citation type="submission" date="2021-02" db="EMBL/GenBank/DDBJ databases">
        <authorList>
            <person name="Nowell W R."/>
        </authorList>
    </citation>
    <scope>NUCLEOTIDE SEQUENCE</scope>
</reference>
<sequence>MAITVRGSDSLEDVVQDYINRNLDYFELTNIVSEVTDNLHRNPRISLPLGVTYSL</sequence>
<dbReference type="Proteomes" id="UP000663848">
    <property type="component" value="Unassembled WGS sequence"/>
</dbReference>
<proteinExistence type="predicted"/>
<comment type="caution">
    <text evidence="2">The sequence shown here is derived from an EMBL/GenBank/DDBJ whole genome shotgun (WGS) entry which is preliminary data.</text>
</comment>
<protein>
    <submittedName>
        <fullName evidence="2">Uncharacterized protein</fullName>
    </submittedName>
</protein>
<name>A0A821YZ16_9BILA</name>
<dbReference type="Proteomes" id="UP000663873">
    <property type="component" value="Unassembled WGS sequence"/>
</dbReference>
<dbReference type="EMBL" id="CAJOBP010076749">
    <property type="protein sequence ID" value="CAF4900904.1"/>
    <property type="molecule type" value="Genomic_DNA"/>
</dbReference>
<feature type="non-terminal residue" evidence="2">
    <location>
        <position position="1"/>
    </location>
</feature>
<dbReference type="EMBL" id="CAJOBR010078618">
    <property type="protein sequence ID" value="CAF5117796.1"/>
    <property type="molecule type" value="Genomic_DNA"/>
</dbReference>
<gene>
    <name evidence="3" type="ORF">QYT958_LOCUS45859</name>
    <name evidence="1" type="ORF">UJA718_LOCUS45515</name>
    <name evidence="2" type="ORF">UJA718_LOCUS48863</name>
</gene>
<organism evidence="2 4">
    <name type="scientific">Rotaria socialis</name>
    <dbReference type="NCBI Taxonomy" id="392032"/>
    <lineage>
        <taxon>Eukaryota</taxon>
        <taxon>Metazoa</taxon>
        <taxon>Spiralia</taxon>
        <taxon>Gnathifera</taxon>
        <taxon>Rotifera</taxon>
        <taxon>Eurotatoria</taxon>
        <taxon>Bdelloidea</taxon>
        <taxon>Philodinida</taxon>
        <taxon>Philodinidae</taxon>
        <taxon>Rotaria</taxon>
    </lineage>
</organism>
<keyword evidence="4" id="KW-1185">Reference proteome</keyword>